<dbReference type="InterPro" id="IPR005479">
    <property type="entry name" value="CPAse_ATP-bd"/>
</dbReference>
<evidence type="ECO:0000259" key="2">
    <source>
        <dbReference type="PROSITE" id="PS50975"/>
    </source>
</evidence>
<dbReference type="eggNOG" id="COG0439">
    <property type="taxonomic scope" value="Bacteria"/>
</dbReference>
<accession>R1HIY4</accession>
<dbReference type="OrthoDB" id="20966at2"/>
<gene>
    <name evidence="3" type="ORF">H480_36718</name>
</gene>
<dbReference type="GO" id="GO:0005524">
    <property type="term" value="F:ATP binding"/>
    <property type="evidence" value="ECO:0007669"/>
    <property type="project" value="UniProtKB-UniRule"/>
</dbReference>
<dbReference type="PROSITE" id="PS50975">
    <property type="entry name" value="ATP_GRASP"/>
    <property type="match status" value="1"/>
</dbReference>
<evidence type="ECO:0000256" key="1">
    <source>
        <dbReference type="PROSITE-ProRule" id="PRU00409"/>
    </source>
</evidence>
<dbReference type="Proteomes" id="UP000014139">
    <property type="component" value="Unassembled WGS sequence"/>
</dbReference>
<dbReference type="Pfam" id="PF18604">
    <property type="entry name" value="PreAtp-grasp"/>
    <property type="match status" value="1"/>
</dbReference>
<dbReference type="InterPro" id="IPR040754">
    <property type="entry name" value="PreAtp-grasp"/>
</dbReference>
<comment type="caution">
    <text evidence="3">The sequence shown here is derived from an EMBL/GenBank/DDBJ whole genome shotgun (WGS) entry which is preliminary data.</text>
</comment>
<keyword evidence="1" id="KW-0547">Nucleotide-binding</keyword>
<reference evidence="3 4" key="1">
    <citation type="submission" date="2013-02" db="EMBL/GenBank/DDBJ databases">
        <title>Draft genome sequence of Amycolatopsis vancoresmycina strain DSM 44592T.</title>
        <authorList>
            <person name="Kumar S."/>
            <person name="Kaur N."/>
            <person name="Kaur C."/>
            <person name="Raghava G.P.S."/>
            <person name="Mayilraj S."/>
        </authorList>
    </citation>
    <scope>NUCLEOTIDE SEQUENCE [LARGE SCALE GENOMIC DNA]</scope>
    <source>
        <strain evidence="3 4">DSM 44592</strain>
    </source>
</reference>
<dbReference type="RefSeq" id="WP_004559855.1">
    <property type="nucleotide sequence ID" value="NZ_AOUO01000614.1"/>
</dbReference>
<organism evidence="3 4">
    <name type="scientific">Amycolatopsis vancoresmycina DSM 44592</name>
    <dbReference type="NCBI Taxonomy" id="1292037"/>
    <lineage>
        <taxon>Bacteria</taxon>
        <taxon>Bacillati</taxon>
        <taxon>Actinomycetota</taxon>
        <taxon>Actinomycetes</taxon>
        <taxon>Pseudonocardiales</taxon>
        <taxon>Pseudonocardiaceae</taxon>
        <taxon>Amycolatopsis</taxon>
    </lineage>
</organism>
<dbReference type="AlphaFoldDB" id="R1HIY4"/>
<keyword evidence="4" id="KW-1185">Reference proteome</keyword>
<dbReference type="InterPro" id="IPR011761">
    <property type="entry name" value="ATP-grasp"/>
</dbReference>
<dbReference type="PATRIC" id="fig|1292037.4.peg.6898"/>
<name>R1HIY4_9PSEU</name>
<dbReference type="Gene3D" id="3.30.470.20">
    <property type="entry name" value="ATP-grasp fold, B domain"/>
    <property type="match status" value="1"/>
</dbReference>
<evidence type="ECO:0000313" key="4">
    <source>
        <dbReference type="Proteomes" id="UP000014139"/>
    </source>
</evidence>
<evidence type="ECO:0000313" key="3">
    <source>
        <dbReference type="EMBL" id="EOD63490.1"/>
    </source>
</evidence>
<protein>
    <recommendedName>
        <fullName evidence="2">ATP-grasp domain-containing protein</fullName>
    </recommendedName>
</protein>
<feature type="domain" description="ATP-grasp" evidence="2">
    <location>
        <begin position="170"/>
        <end position="380"/>
    </location>
</feature>
<dbReference type="InterPro" id="IPR053269">
    <property type="entry name" value="Asp-Met_ligase"/>
</dbReference>
<dbReference type="PANTHER" id="PTHR37018:SF1">
    <property type="entry name" value="CULTURE SPECIFIC PROTEIN, PUTATIVE (AFU_ORTHOLOGUE AFUA_2G00130)-RELATED"/>
    <property type="match status" value="1"/>
</dbReference>
<dbReference type="EMBL" id="AOUO01000614">
    <property type="protein sequence ID" value="EOD63490.1"/>
    <property type="molecule type" value="Genomic_DNA"/>
</dbReference>
<dbReference type="SUPFAM" id="SSF56059">
    <property type="entry name" value="Glutathione synthetase ATP-binding domain-like"/>
    <property type="match status" value="1"/>
</dbReference>
<proteinExistence type="predicted"/>
<sequence length="464" mass="49156">MDTDSPNFIARLKTAALGSAEHPLVFLGNFEVEELWAADELGLPRVSAAGSTAVVNSMDEFALLLGGKGDHVVLKHAPDPDYHRYLLDLGFELPEVHVVAAPDPGRNVTQDALADPALVAALAELATDGAHLLPHGASAVEEELAARTGVPLATPPAALCKAVNSKVYSRQLADELGLRQPPGWICDTPAQLADAVPEAAKVLAEGGTVVVKEAFGVSGKGISVVTSEQRLLRLQRMIERSAQKAGRDRIALVTETWVAKRADLNYQFTVGRGGSVRFDFVKEAITENGVHKGHRMPPRLDEAQHKVIRDAADALGARLAQDGYYGVVGVDALVEPDGGIFPVLEINARNNMSTYQVPLQERFVPAGAVAMARHYPVRLAAPLPFARLRETLGDLLFAGSGTGLLVNNFATVNAGAGLAAAGEAFAGRLYGVLIGPSAEPLDELDRRITDRLATLAAEQLPTPS</sequence>
<dbReference type="GO" id="GO:0046872">
    <property type="term" value="F:metal ion binding"/>
    <property type="evidence" value="ECO:0007669"/>
    <property type="project" value="InterPro"/>
</dbReference>
<dbReference type="PANTHER" id="PTHR37018">
    <property type="entry name" value="CULTURE SPECIFIC PROTEIN, PUTATIVE (AFU_ORTHOLOGUE AFUA_2G00130)-RELATED"/>
    <property type="match status" value="1"/>
</dbReference>
<dbReference type="Pfam" id="PF02786">
    <property type="entry name" value="CPSase_L_D2"/>
    <property type="match status" value="1"/>
</dbReference>
<keyword evidence="1" id="KW-0067">ATP-binding</keyword>